<dbReference type="Proteomes" id="UP000664601">
    <property type="component" value="Unassembled WGS sequence"/>
</dbReference>
<keyword evidence="1" id="KW-0472">Membrane</keyword>
<evidence type="ECO:0000313" key="2">
    <source>
        <dbReference type="EMBL" id="MBO1307327.1"/>
    </source>
</evidence>
<protein>
    <submittedName>
        <fullName evidence="2">NusG domain II-containing protein</fullName>
    </submittedName>
</protein>
<dbReference type="InterPro" id="IPR038690">
    <property type="entry name" value="NusG_2_sf"/>
</dbReference>
<reference evidence="2 3" key="1">
    <citation type="submission" date="2021-03" db="EMBL/GenBank/DDBJ databases">
        <title>Enterococcal diversity collection.</title>
        <authorList>
            <person name="Gilmore M.S."/>
            <person name="Schwartzman J."/>
            <person name="Van Tyne D."/>
            <person name="Martin M."/>
            <person name="Earl A.M."/>
            <person name="Manson A.L."/>
            <person name="Straub T."/>
            <person name="Salamzade R."/>
            <person name="Saavedra J."/>
            <person name="Lebreton F."/>
            <person name="Prichula J."/>
            <person name="Schaufler K."/>
            <person name="Gaca A."/>
            <person name="Sgardioli B."/>
            <person name="Wagenaar J."/>
            <person name="Strong T."/>
        </authorList>
    </citation>
    <scope>NUCLEOTIDE SEQUENCE [LARGE SCALE GENOMIC DNA]</scope>
    <source>
        <strain evidence="2 3">669A</strain>
    </source>
</reference>
<dbReference type="EMBL" id="JAFREM010000022">
    <property type="protein sequence ID" value="MBO1307327.1"/>
    <property type="molecule type" value="Genomic_DNA"/>
</dbReference>
<dbReference type="RefSeq" id="WP_207674287.1">
    <property type="nucleotide sequence ID" value="NZ_JAFREM010000022.1"/>
</dbReference>
<comment type="caution">
    <text evidence="2">The sequence shown here is derived from an EMBL/GenBank/DDBJ whole genome shotgun (WGS) entry which is preliminary data.</text>
</comment>
<dbReference type="Gene3D" id="2.60.320.10">
    <property type="entry name" value="N-utilization substance G protein NusG, insert domain"/>
    <property type="match status" value="1"/>
</dbReference>
<proteinExistence type="predicted"/>
<dbReference type="Pfam" id="PF07009">
    <property type="entry name" value="NusG_II"/>
    <property type="match status" value="1"/>
</dbReference>
<keyword evidence="1" id="KW-1133">Transmembrane helix</keyword>
<sequence length="127" mass="14660">MKIKKFFADSLWKPWDGIIIGVLVLFSLLPLVIFSVYQKTNLAERTQAVLRVDGEEIERFDLAEGQDSYTYTYEDPDGDYNLIEISGERIRVKEASCRDQVCVRRGWIEETGDTIVCLPHKMVIEIV</sequence>
<keyword evidence="1" id="KW-0812">Transmembrane</keyword>
<evidence type="ECO:0000256" key="1">
    <source>
        <dbReference type="SAM" id="Phobius"/>
    </source>
</evidence>
<accession>A0ABS3LCG7</accession>
<organism evidence="2 3">
    <name type="scientific">Candidatus Enterococcus moelleringii</name>
    <dbReference type="NCBI Taxonomy" id="2815325"/>
    <lineage>
        <taxon>Bacteria</taxon>
        <taxon>Bacillati</taxon>
        <taxon>Bacillota</taxon>
        <taxon>Bacilli</taxon>
        <taxon>Lactobacillales</taxon>
        <taxon>Enterococcaceae</taxon>
        <taxon>Enterococcus</taxon>
    </lineage>
</organism>
<feature type="transmembrane region" description="Helical" evidence="1">
    <location>
        <begin position="17"/>
        <end position="37"/>
    </location>
</feature>
<gene>
    <name evidence="2" type="ORF">JZO70_14205</name>
</gene>
<keyword evidence="3" id="KW-1185">Reference proteome</keyword>
<evidence type="ECO:0000313" key="3">
    <source>
        <dbReference type="Proteomes" id="UP000664601"/>
    </source>
</evidence>
<dbReference type="CDD" id="cd09911">
    <property type="entry name" value="Lin0431_like"/>
    <property type="match status" value="1"/>
</dbReference>
<name>A0ABS3LCG7_9ENTE</name>